<dbReference type="EMBL" id="CP069103">
    <property type="protein sequence ID" value="QSS51010.1"/>
    <property type="molecule type" value="Genomic_DNA"/>
</dbReference>
<name>A0A8A1LBL4_AJEC8</name>
<sequence length="83" mass="9058">MGHSLCEQECHVPLEASRRIVCIDSMGFPQLKSCAACLLESYGEAFVAFANILKILILKAAVSVRETGRLDCCVETLCHDGEL</sequence>
<reference evidence="1" key="1">
    <citation type="submission" date="2021-01" db="EMBL/GenBank/DDBJ databases">
        <title>Chromosome-level genome assembly of a human fungal pathogen reveals clustering of transcriptionally co-regulated genes.</title>
        <authorList>
            <person name="Voorhies M."/>
            <person name="Cohen S."/>
            <person name="Shea T.P."/>
            <person name="Petrus S."/>
            <person name="Munoz J.F."/>
            <person name="Poplawski S."/>
            <person name="Goldman W.E."/>
            <person name="Michael T."/>
            <person name="Cuomo C.A."/>
            <person name="Sil A."/>
            <person name="Beyhan S."/>
        </authorList>
    </citation>
    <scope>NUCLEOTIDE SEQUENCE</scope>
    <source>
        <strain evidence="1">H88</strain>
    </source>
</reference>
<accession>A0A8A1LBL4</accession>
<dbReference type="AlphaFoldDB" id="A0A8A1LBL4"/>
<evidence type="ECO:0000313" key="1">
    <source>
        <dbReference type="EMBL" id="QSS51010.1"/>
    </source>
</evidence>
<proteinExistence type="predicted"/>
<organism evidence="1 2">
    <name type="scientific">Ajellomyces capsulatus (strain H88)</name>
    <name type="common">Darling's disease fungus</name>
    <name type="synonym">Histoplasma capsulatum</name>
    <dbReference type="NCBI Taxonomy" id="544711"/>
    <lineage>
        <taxon>Eukaryota</taxon>
        <taxon>Fungi</taxon>
        <taxon>Dikarya</taxon>
        <taxon>Ascomycota</taxon>
        <taxon>Pezizomycotina</taxon>
        <taxon>Eurotiomycetes</taxon>
        <taxon>Eurotiomycetidae</taxon>
        <taxon>Onygenales</taxon>
        <taxon>Ajellomycetaceae</taxon>
        <taxon>Histoplasma</taxon>
    </lineage>
</organism>
<gene>
    <name evidence="1" type="ORF">I7I53_06224</name>
</gene>
<dbReference type="Proteomes" id="UP000663419">
    <property type="component" value="Chromosome 2"/>
</dbReference>
<protein>
    <submittedName>
        <fullName evidence="1">Uncharacterized protein</fullName>
    </submittedName>
</protein>
<dbReference type="VEuPathDB" id="FungiDB:I7I53_06224"/>
<evidence type="ECO:0000313" key="2">
    <source>
        <dbReference type="Proteomes" id="UP000663419"/>
    </source>
</evidence>